<reference evidence="3 4" key="2">
    <citation type="journal article" date="2008" name="Bioinformatics">
        <title>Assembly reconciliation.</title>
        <authorList>
            <person name="Zimin A.V."/>
            <person name="Smith D.R."/>
            <person name="Sutton G."/>
            <person name="Yorke J.A."/>
        </authorList>
    </citation>
    <scope>NUCLEOTIDE SEQUENCE [LARGE SCALE GENOMIC DNA]</scope>
    <source>
        <strain evidence="3 4">TSC#14021-0224.01</strain>
    </source>
</reference>
<gene>
    <name evidence="3" type="primary">Dere\GG16029</name>
    <name evidence="3" type="synonym">dere_GLEANR_16049</name>
    <name evidence="3" type="synonym">GG16029</name>
    <name evidence="3" type="ORF">Dere_GG16029</name>
</gene>
<protein>
    <submittedName>
        <fullName evidence="3">Uncharacterized protein, isoform C</fullName>
    </submittedName>
</protein>
<dbReference type="HOGENOM" id="CLU_115998_0_0_1"/>
<feature type="transmembrane region" description="Helical" evidence="2">
    <location>
        <begin position="110"/>
        <end position="130"/>
    </location>
</feature>
<sequence length="189" mass="21492">MSQMQLQSQRVRRARHHRRHQSAEPCECLRPVIRVFGLLTSFAVLVMLIEIKWLVTIFLQLQCAEDNYQRRSCSCSSCWRLSAICGGWRPTPVYAAIGICLILYPHNLWLSYVAGMFLILLGLLRLCTLLRFSPSKEEGLLPQCDFEKVSSFVDTMEDDFAEVSASQAALEDEAEEEGDDQPAIDDDVC</sequence>
<dbReference type="PANTHER" id="PTHR28474:SF1">
    <property type="entry name" value="TRANSMEMBRANE PROTEIN 72"/>
    <property type="match status" value="1"/>
</dbReference>
<dbReference type="AlphaFoldDB" id="B3NIC1"/>
<dbReference type="OrthoDB" id="5946061at2759"/>
<dbReference type="InterPro" id="IPR032055">
    <property type="entry name" value="TMEM72"/>
</dbReference>
<dbReference type="EMBL" id="CH954178">
    <property type="protein sequence ID" value="EDV52346.2"/>
    <property type="molecule type" value="Genomic_DNA"/>
</dbReference>
<keyword evidence="2" id="KW-0472">Membrane</keyword>
<dbReference type="Pfam" id="PF16054">
    <property type="entry name" value="TMEM72"/>
    <property type="match status" value="1"/>
</dbReference>
<evidence type="ECO:0000313" key="3">
    <source>
        <dbReference type="EMBL" id="EDV52346.2"/>
    </source>
</evidence>
<reference evidence="3 4" key="1">
    <citation type="journal article" date="2007" name="Nature">
        <title>Evolution of genes and genomes on the Drosophila phylogeny.</title>
        <authorList>
            <consortium name="Drosophila 12 Genomes Consortium"/>
            <person name="Clark A.G."/>
            <person name="Eisen M.B."/>
            <person name="Smith D.R."/>
            <person name="Bergman C.M."/>
            <person name="Oliver B."/>
            <person name="Markow T.A."/>
            <person name="Kaufman T.C."/>
            <person name="Kellis M."/>
            <person name="Gelbart W."/>
            <person name="Iyer V.N."/>
            <person name="Pollard D.A."/>
            <person name="Sackton T.B."/>
            <person name="Larracuente A.M."/>
            <person name="Singh N.D."/>
            <person name="Abad J.P."/>
            <person name="Abt D.N."/>
            <person name="Adryan B."/>
            <person name="Aguade M."/>
            <person name="Akashi H."/>
            <person name="Anderson W.W."/>
            <person name="Aquadro C.F."/>
            <person name="Ardell D.H."/>
            <person name="Arguello R."/>
            <person name="Artieri C.G."/>
            <person name="Barbash D.A."/>
            <person name="Barker D."/>
            <person name="Barsanti P."/>
            <person name="Batterham P."/>
            <person name="Batzoglou S."/>
            <person name="Begun D."/>
            <person name="Bhutkar A."/>
            <person name="Blanco E."/>
            <person name="Bosak S.A."/>
            <person name="Bradley R.K."/>
            <person name="Brand A.D."/>
            <person name="Brent M.R."/>
            <person name="Brooks A.N."/>
            <person name="Brown R.H."/>
            <person name="Butlin R.K."/>
            <person name="Caggese C."/>
            <person name="Calvi B.R."/>
            <person name="Bernardo de Carvalho A."/>
            <person name="Caspi A."/>
            <person name="Castrezana S."/>
            <person name="Celniker S.E."/>
            <person name="Chang J.L."/>
            <person name="Chapple C."/>
            <person name="Chatterji S."/>
            <person name="Chinwalla A."/>
            <person name="Civetta A."/>
            <person name="Clifton S.W."/>
            <person name="Comeron J.M."/>
            <person name="Costello J.C."/>
            <person name="Coyne J.A."/>
            <person name="Daub J."/>
            <person name="David R.G."/>
            <person name="Delcher A.L."/>
            <person name="Delehaunty K."/>
            <person name="Do C.B."/>
            <person name="Ebling H."/>
            <person name="Edwards K."/>
            <person name="Eickbush T."/>
            <person name="Evans J.D."/>
            <person name="Filipski A."/>
            <person name="Findeiss S."/>
            <person name="Freyhult E."/>
            <person name="Fulton L."/>
            <person name="Fulton R."/>
            <person name="Garcia A.C."/>
            <person name="Gardiner A."/>
            <person name="Garfield D.A."/>
            <person name="Garvin B.E."/>
            <person name="Gibson G."/>
            <person name="Gilbert D."/>
            <person name="Gnerre S."/>
            <person name="Godfrey J."/>
            <person name="Good R."/>
            <person name="Gotea V."/>
            <person name="Gravely B."/>
            <person name="Greenberg A.J."/>
            <person name="Griffiths-Jones S."/>
            <person name="Gross S."/>
            <person name="Guigo R."/>
            <person name="Gustafson E.A."/>
            <person name="Haerty W."/>
            <person name="Hahn M.W."/>
            <person name="Halligan D.L."/>
            <person name="Halpern A.L."/>
            <person name="Halter G.M."/>
            <person name="Han M.V."/>
            <person name="Heger A."/>
            <person name="Hillier L."/>
            <person name="Hinrichs A.S."/>
            <person name="Holmes I."/>
            <person name="Hoskins R.A."/>
            <person name="Hubisz M.J."/>
            <person name="Hultmark D."/>
            <person name="Huntley M.A."/>
            <person name="Jaffe D.B."/>
            <person name="Jagadeeshan S."/>
            <person name="Jeck W.R."/>
            <person name="Johnson J."/>
            <person name="Jones C.D."/>
            <person name="Jordan W.C."/>
            <person name="Karpen G.H."/>
            <person name="Kataoka E."/>
            <person name="Keightley P.D."/>
            <person name="Kheradpour P."/>
            <person name="Kirkness E.F."/>
            <person name="Koerich L.B."/>
            <person name="Kristiansen K."/>
            <person name="Kudrna D."/>
            <person name="Kulathinal R.J."/>
            <person name="Kumar S."/>
            <person name="Kwok R."/>
            <person name="Lander E."/>
            <person name="Langley C.H."/>
            <person name="Lapoint R."/>
            <person name="Lazzaro B.P."/>
            <person name="Lee S.J."/>
            <person name="Levesque L."/>
            <person name="Li R."/>
            <person name="Lin C.F."/>
            <person name="Lin M.F."/>
            <person name="Lindblad-Toh K."/>
            <person name="Llopart A."/>
            <person name="Long M."/>
            <person name="Low L."/>
            <person name="Lozovsky E."/>
            <person name="Lu J."/>
            <person name="Luo M."/>
            <person name="Machado C.A."/>
            <person name="Makalowski W."/>
            <person name="Marzo M."/>
            <person name="Matsuda M."/>
            <person name="Matzkin L."/>
            <person name="McAllister B."/>
            <person name="McBride C.S."/>
            <person name="McKernan B."/>
            <person name="McKernan K."/>
            <person name="Mendez-Lago M."/>
            <person name="Minx P."/>
            <person name="Mollenhauer M.U."/>
            <person name="Montooth K."/>
            <person name="Mount S.M."/>
            <person name="Mu X."/>
            <person name="Myers E."/>
            <person name="Negre B."/>
            <person name="Newfeld S."/>
            <person name="Nielsen R."/>
            <person name="Noor M.A."/>
            <person name="O'Grady P."/>
            <person name="Pachter L."/>
            <person name="Papaceit M."/>
            <person name="Parisi M.J."/>
            <person name="Parisi M."/>
            <person name="Parts L."/>
            <person name="Pedersen J.S."/>
            <person name="Pesole G."/>
            <person name="Phillippy A.M."/>
            <person name="Ponting C.P."/>
            <person name="Pop M."/>
            <person name="Porcelli D."/>
            <person name="Powell J.R."/>
            <person name="Prohaska S."/>
            <person name="Pruitt K."/>
            <person name="Puig M."/>
            <person name="Quesneville H."/>
            <person name="Ram K.R."/>
            <person name="Rand D."/>
            <person name="Rasmussen M.D."/>
            <person name="Reed L.K."/>
            <person name="Reenan R."/>
            <person name="Reily A."/>
            <person name="Remington K.A."/>
            <person name="Rieger T.T."/>
            <person name="Ritchie M.G."/>
            <person name="Robin C."/>
            <person name="Rogers Y.H."/>
            <person name="Rohde C."/>
            <person name="Rozas J."/>
            <person name="Rubenfield M.J."/>
            <person name="Ruiz A."/>
            <person name="Russo S."/>
            <person name="Salzberg S.L."/>
            <person name="Sanchez-Gracia A."/>
            <person name="Saranga D.J."/>
            <person name="Sato H."/>
            <person name="Schaeffer S.W."/>
            <person name="Schatz M.C."/>
            <person name="Schlenke T."/>
            <person name="Schwartz R."/>
            <person name="Segarra C."/>
            <person name="Singh R.S."/>
            <person name="Sirot L."/>
            <person name="Sirota M."/>
            <person name="Sisneros N.B."/>
            <person name="Smith C.D."/>
            <person name="Smith T.F."/>
            <person name="Spieth J."/>
            <person name="Stage D.E."/>
            <person name="Stark A."/>
            <person name="Stephan W."/>
            <person name="Strausberg R.L."/>
            <person name="Strempel S."/>
            <person name="Sturgill D."/>
            <person name="Sutton G."/>
            <person name="Sutton G.G."/>
            <person name="Tao W."/>
            <person name="Teichmann S."/>
            <person name="Tobari Y.N."/>
            <person name="Tomimura Y."/>
            <person name="Tsolas J.M."/>
            <person name="Valente V.L."/>
            <person name="Venter E."/>
            <person name="Venter J.C."/>
            <person name="Vicario S."/>
            <person name="Vieira F.G."/>
            <person name="Vilella A.J."/>
            <person name="Villasante A."/>
            <person name="Walenz B."/>
            <person name="Wang J."/>
            <person name="Wasserman M."/>
            <person name="Watts T."/>
            <person name="Wilson D."/>
            <person name="Wilson R.K."/>
            <person name="Wing R.A."/>
            <person name="Wolfner M.F."/>
            <person name="Wong A."/>
            <person name="Wong G.K."/>
            <person name="Wu C.I."/>
            <person name="Wu G."/>
            <person name="Yamamoto D."/>
            <person name="Yang H.P."/>
            <person name="Yang S.P."/>
            <person name="Yorke J.A."/>
            <person name="Yoshida K."/>
            <person name="Zdobnov E."/>
            <person name="Zhang P."/>
            <person name="Zhang Y."/>
            <person name="Zimin A.V."/>
            <person name="Baldwin J."/>
            <person name="Abdouelleil A."/>
            <person name="Abdulkadir J."/>
            <person name="Abebe A."/>
            <person name="Abera B."/>
            <person name="Abreu J."/>
            <person name="Acer S.C."/>
            <person name="Aftuck L."/>
            <person name="Alexander A."/>
            <person name="An P."/>
            <person name="Anderson E."/>
            <person name="Anderson S."/>
            <person name="Arachi H."/>
            <person name="Azer M."/>
            <person name="Bachantsang P."/>
            <person name="Barry A."/>
            <person name="Bayul T."/>
            <person name="Berlin A."/>
            <person name="Bessette D."/>
            <person name="Bloom T."/>
            <person name="Blye J."/>
            <person name="Boguslavskiy L."/>
            <person name="Bonnet C."/>
            <person name="Boukhgalter B."/>
            <person name="Bourzgui I."/>
            <person name="Brown A."/>
            <person name="Cahill P."/>
            <person name="Channer S."/>
            <person name="Cheshatsang Y."/>
            <person name="Chuda L."/>
            <person name="Citroen M."/>
            <person name="Collymore A."/>
            <person name="Cooke P."/>
            <person name="Costello M."/>
            <person name="D'Aco K."/>
            <person name="Daza R."/>
            <person name="De Haan G."/>
            <person name="DeGray S."/>
            <person name="DeMaso C."/>
            <person name="Dhargay N."/>
            <person name="Dooley K."/>
            <person name="Dooley E."/>
            <person name="Doricent M."/>
            <person name="Dorje P."/>
            <person name="Dorjee K."/>
            <person name="Dupes A."/>
            <person name="Elong R."/>
            <person name="Falk J."/>
            <person name="Farina A."/>
            <person name="Faro S."/>
            <person name="Ferguson D."/>
            <person name="Fisher S."/>
            <person name="Foley C.D."/>
            <person name="Franke A."/>
            <person name="Friedrich D."/>
            <person name="Gadbois L."/>
            <person name="Gearin G."/>
            <person name="Gearin C.R."/>
            <person name="Giannoukos G."/>
            <person name="Goode T."/>
            <person name="Graham J."/>
            <person name="Grandbois E."/>
            <person name="Grewal S."/>
            <person name="Gyaltsen K."/>
            <person name="Hafez N."/>
            <person name="Hagos B."/>
            <person name="Hall J."/>
            <person name="Henson C."/>
            <person name="Hollinger A."/>
            <person name="Honan T."/>
            <person name="Huard M.D."/>
            <person name="Hughes L."/>
            <person name="Hurhula B."/>
            <person name="Husby M.E."/>
            <person name="Kamat A."/>
            <person name="Kanga B."/>
            <person name="Kashin S."/>
            <person name="Khazanovich D."/>
            <person name="Kisner P."/>
            <person name="Lance K."/>
            <person name="Lara M."/>
            <person name="Lee W."/>
            <person name="Lennon N."/>
            <person name="Letendre F."/>
            <person name="LeVine R."/>
            <person name="Lipovsky A."/>
            <person name="Liu X."/>
            <person name="Liu J."/>
            <person name="Liu S."/>
            <person name="Lokyitsang T."/>
            <person name="Lokyitsang Y."/>
            <person name="Lubonja R."/>
            <person name="Lui A."/>
            <person name="MacDonald P."/>
            <person name="Magnisalis V."/>
            <person name="Maru K."/>
            <person name="Matthews C."/>
            <person name="McCusker W."/>
            <person name="McDonough S."/>
            <person name="Mehta T."/>
            <person name="Meldrim J."/>
            <person name="Meneus L."/>
            <person name="Mihai O."/>
            <person name="Mihalev A."/>
            <person name="Mihova T."/>
            <person name="Mittelman R."/>
            <person name="Mlenga V."/>
            <person name="Montmayeur A."/>
            <person name="Mulrain L."/>
            <person name="Navidi A."/>
            <person name="Naylor J."/>
            <person name="Negash T."/>
            <person name="Nguyen T."/>
            <person name="Nguyen N."/>
            <person name="Nicol R."/>
            <person name="Norbu C."/>
            <person name="Norbu N."/>
            <person name="Novod N."/>
            <person name="O'Neill B."/>
            <person name="Osman S."/>
            <person name="Markiewicz E."/>
            <person name="Oyono O.L."/>
            <person name="Patti C."/>
            <person name="Phunkhang P."/>
            <person name="Pierre F."/>
            <person name="Priest M."/>
            <person name="Raghuraman S."/>
            <person name="Rege F."/>
            <person name="Reyes R."/>
            <person name="Rise C."/>
            <person name="Rogov P."/>
            <person name="Ross K."/>
            <person name="Ryan E."/>
            <person name="Settipalli S."/>
            <person name="Shea T."/>
            <person name="Sherpa N."/>
            <person name="Shi L."/>
            <person name="Shih D."/>
            <person name="Sparrow T."/>
            <person name="Spaulding J."/>
            <person name="Stalker J."/>
            <person name="Stange-Thomann N."/>
            <person name="Stavropoulos S."/>
            <person name="Stone C."/>
            <person name="Strader C."/>
            <person name="Tesfaye S."/>
            <person name="Thomson T."/>
            <person name="Thoulutsang Y."/>
            <person name="Thoulutsang D."/>
            <person name="Topham K."/>
            <person name="Topping I."/>
            <person name="Tsamla T."/>
            <person name="Vassiliev H."/>
            <person name="Vo A."/>
            <person name="Wangchuk T."/>
            <person name="Wangdi T."/>
            <person name="Weiand M."/>
            <person name="Wilkinson J."/>
            <person name="Wilson A."/>
            <person name="Yadav S."/>
            <person name="Young G."/>
            <person name="Yu Q."/>
            <person name="Zembek L."/>
            <person name="Zhong D."/>
            <person name="Zimmer A."/>
            <person name="Zwirko Z."/>
            <person name="Jaffe D.B."/>
            <person name="Alvarez P."/>
            <person name="Brockman W."/>
            <person name="Butler J."/>
            <person name="Chin C."/>
            <person name="Gnerre S."/>
            <person name="Grabherr M."/>
            <person name="Kleber M."/>
            <person name="Mauceli E."/>
            <person name="MacCallum I."/>
        </authorList>
    </citation>
    <scope>NUCLEOTIDE SEQUENCE [LARGE SCALE GENOMIC DNA]</scope>
    <source>
        <strain evidence="3 4">TSC#14021-0224.01</strain>
    </source>
</reference>
<organism evidence="3 4">
    <name type="scientific">Drosophila erecta</name>
    <name type="common">Fruit fly</name>
    <dbReference type="NCBI Taxonomy" id="7220"/>
    <lineage>
        <taxon>Eukaryota</taxon>
        <taxon>Metazoa</taxon>
        <taxon>Ecdysozoa</taxon>
        <taxon>Arthropoda</taxon>
        <taxon>Hexapoda</taxon>
        <taxon>Insecta</taxon>
        <taxon>Pterygota</taxon>
        <taxon>Neoptera</taxon>
        <taxon>Endopterygota</taxon>
        <taxon>Diptera</taxon>
        <taxon>Brachycera</taxon>
        <taxon>Muscomorpha</taxon>
        <taxon>Ephydroidea</taxon>
        <taxon>Drosophilidae</taxon>
        <taxon>Drosophila</taxon>
        <taxon>Sophophora</taxon>
    </lineage>
</organism>
<evidence type="ECO:0000256" key="2">
    <source>
        <dbReference type="SAM" id="Phobius"/>
    </source>
</evidence>
<evidence type="ECO:0000256" key="1">
    <source>
        <dbReference type="SAM" id="MobiDB-lite"/>
    </source>
</evidence>
<name>B3NIC1_DROER</name>
<keyword evidence="2" id="KW-0812">Transmembrane</keyword>
<proteinExistence type="predicted"/>
<keyword evidence="2" id="KW-1133">Transmembrane helix</keyword>
<evidence type="ECO:0000313" key="4">
    <source>
        <dbReference type="Proteomes" id="UP000008711"/>
    </source>
</evidence>
<feature type="transmembrane region" description="Helical" evidence="2">
    <location>
        <begin position="39"/>
        <end position="61"/>
    </location>
</feature>
<feature type="region of interest" description="Disordered" evidence="1">
    <location>
        <begin position="165"/>
        <end position="189"/>
    </location>
</feature>
<keyword evidence="4" id="KW-1185">Reference proteome</keyword>
<dbReference type="PANTHER" id="PTHR28474">
    <property type="entry name" value="TRANSMEMBRANE PROTEIN 72"/>
    <property type="match status" value="1"/>
</dbReference>
<dbReference type="Proteomes" id="UP000008711">
    <property type="component" value="Unassembled WGS sequence"/>
</dbReference>
<accession>B3NIC1</accession>
<feature type="compositionally biased region" description="Acidic residues" evidence="1">
    <location>
        <begin position="170"/>
        <end position="189"/>
    </location>
</feature>